<comment type="caution">
    <text evidence="1">The sequence shown here is derived from an EMBL/GenBank/DDBJ whole genome shotgun (WGS) entry which is preliminary data.</text>
</comment>
<evidence type="ECO:0000313" key="1">
    <source>
        <dbReference type="EMBL" id="NEC87943.1"/>
    </source>
</evidence>
<name>A0A6B3BU96_9ACTN</name>
<dbReference type="Gene3D" id="2.180.10.10">
    <property type="entry name" value="RHS repeat-associated core"/>
    <property type="match status" value="1"/>
</dbReference>
<dbReference type="RefSeq" id="WP_164316070.1">
    <property type="nucleotide sequence ID" value="NZ_JAAGLU010000015.1"/>
</dbReference>
<organism evidence="1">
    <name type="scientific">Streptomyces sp. SID12501</name>
    <dbReference type="NCBI Taxonomy" id="2706042"/>
    <lineage>
        <taxon>Bacteria</taxon>
        <taxon>Bacillati</taxon>
        <taxon>Actinomycetota</taxon>
        <taxon>Actinomycetes</taxon>
        <taxon>Kitasatosporales</taxon>
        <taxon>Streptomycetaceae</taxon>
        <taxon>Streptomyces</taxon>
    </lineage>
</organism>
<gene>
    <name evidence="1" type="ORF">G3I71_19385</name>
</gene>
<accession>A0A6B3BU96</accession>
<proteinExistence type="predicted"/>
<evidence type="ECO:0008006" key="2">
    <source>
        <dbReference type="Google" id="ProtNLM"/>
    </source>
</evidence>
<reference evidence="1" key="1">
    <citation type="submission" date="2020-01" db="EMBL/GenBank/DDBJ databases">
        <title>Insect and environment-associated Actinomycetes.</title>
        <authorList>
            <person name="Currrie C."/>
            <person name="Chevrette M."/>
            <person name="Carlson C."/>
            <person name="Stubbendieck R."/>
            <person name="Wendt-Pienkowski E."/>
        </authorList>
    </citation>
    <scope>NUCLEOTIDE SEQUENCE</scope>
    <source>
        <strain evidence="1">SID12501</strain>
    </source>
</reference>
<protein>
    <recommendedName>
        <fullName evidence="2">RHS repeat protein</fullName>
    </recommendedName>
</protein>
<sequence length="169" mass="17921">MDGNPASKTLTLPAVASGLLSTAEGFATTYKTTYAYTESGQLASYTTPAMGGLPEEKVIVRYNADGLPVSTSGTDWYTSQTSYSVYGEVLRTTTGEQGSRVWTTNLFDEATGQAETTLVDRESTSDATSGLTGHQVNARTYAYDLSGNITNTADTYAAVVDRQCFAEVG</sequence>
<dbReference type="EMBL" id="JAAGLU010000015">
    <property type="protein sequence ID" value="NEC87943.1"/>
    <property type="molecule type" value="Genomic_DNA"/>
</dbReference>
<dbReference type="AlphaFoldDB" id="A0A6B3BU96"/>